<sequence>MVLSNGYGQHWLHVWSAQAMQHHKTTFESSILAASGRHLSQYSRRYLASHPSARGRDPLEIPDFTQFSDGGESSARTLIPSPALFTFGALDPAQLRDHTRLPTIAECATHLELLHAFYAIRKKVLSSAAWNKALGIEPETTTAYRTDRSTSYDYRGYRNRTVPVRKYKVVYRDETFAVRGKEKWPFYLNLAAVRFLYWAEAVARYVPPEPADATVHLPPLDVLMVWHALLLNPAWFNSFENNAVKQLHGVPFPWQDIHEAIDTDRADWPFKQSAAASQWFKDHVSLEADLYEDIASETKSERITDLLKRQGASRDDSSTPRGITVEEIDEEILNDKSAGRDPDREYLICLHEVVTKANEDPIKGLVEAAQRQSLFVDKMEKQLWIRSPAFKGTLERAIARYRRFLQLFKLYPGKMLVPTLDIDLVWHTHQLSPFLYKAGTNKYAGRTIDHNDKLGKPTLDDGFTRTKELYRIRFAQEYNVCTCWDCEALLSAAEGNWNSDEDIDEGAIAKLLHQNIAYHRAVEVARRKATAADYDLASAAHLPKAESLQRVHHSLGHEVKDIRPS</sequence>
<gene>
    <name evidence="1" type="ORF">Dda_4966</name>
</gene>
<name>A0AAD6NJR0_DREDA</name>
<dbReference type="PANTHER" id="PTHR34365:SF7">
    <property type="entry name" value="GLYCINE-RICH DOMAIN-CONTAINING PROTEIN 1"/>
    <property type="match status" value="1"/>
</dbReference>
<evidence type="ECO:0000313" key="2">
    <source>
        <dbReference type="Proteomes" id="UP001221413"/>
    </source>
</evidence>
<evidence type="ECO:0008006" key="3">
    <source>
        <dbReference type="Google" id="ProtNLM"/>
    </source>
</evidence>
<keyword evidence="2" id="KW-1185">Reference proteome</keyword>
<dbReference type="InterPro" id="IPR009836">
    <property type="entry name" value="GRDP-like"/>
</dbReference>
<dbReference type="Proteomes" id="UP001221413">
    <property type="component" value="Unassembled WGS sequence"/>
</dbReference>
<evidence type="ECO:0000313" key="1">
    <source>
        <dbReference type="EMBL" id="KAJ6260737.1"/>
    </source>
</evidence>
<proteinExistence type="predicted"/>
<comment type="caution">
    <text evidence="1">The sequence shown here is derived from an EMBL/GenBank/DDBJ whole genome shotgun (WGS) entry which is preliminary data.</text>
</comment>
<protein>
    <recommendedName>
        <fullName evidence="3">Glycine-rich domain-containing protein 1</fullName>
    </recommendedName>
</protein>
<dbReference type="EMBL" id="JAQGDS010000005">
    <property type="protein sequence ID" value="KAJ6260737.1"/>
    <property type="molecule type" value="Genomic_DNA"/>
</dbReference>
<accession>A0AAD6NJR0</accession>
<organism evidence="1 2">
    <name type="scientific">Drechslerella dactyloides</name>
    <name type="common">Nematode-trapping fungus</name>
    <name type="synonym">Arthrobotrys dactyloides</name>
    <dbReference type="NCBI Taxonomy" id="74499"/>
    <lineage>
        <taxon>Eukaryota</taxon>
        <taxon>Fungi</taxon>
        <taxon>Dikarya</taxon>
        <taxon>Ascomycota</taxon>
        <taxon>Pezizomycotina</taxon>
        <taxon>Orbiliomycetes</taxon>
        <taxon>Orbiliales</taxon>
        <taxon>Orbiliaceae</taxon>
        <taxon>Drechslerella</taxon>
    </lineage>
</organism>
<dbReference type="PANTHER" id="PTHR34365">
    <property type="entry name" value="ENOLASE (DUF1399)"/>
    <property type="match status" value="1"/>
</dbReference>
<reference evidence="1" key="1">
    <citation type="submission" date="2023-01" db="EMBL/GenBank/DDBJ databases">
        <title>The chitinases involved in constricting ring structure development in the nematode-trapping fungus Drechslerella dactyloides.</title>
        <authorList>
            <person name="Wang R."/>
            <person name="Zhang L."/>
            <person name="Tang P."/>
            <person name="Li S."/>
            <person name="Liang L."/>
        </authorList>
    </citation>
    <scope>NUCLEOTIDE SEQUENCE</scope>
    <source>
        <strain evidence="1">YMF1.00031</strain>
    </source>
</reference>
<dbReference type="AlphaFoldDB" id="A0AAD6NJR0"/>
<dbReference type="Pfam" id="PF07173">
    <property type="entry name" value="GRDP-like"/>
    <property type="match status" value="1"/>
</dbReference>